<dbReference type="Proteomes" id="UP001519344">
    <property type="component" value="Unassembled WGS sequence"/>
</dbReference>
<gene>
    <name evidence="1" type="ORF">J2Z65_007161</name>
</gene>
<evidence type="ECO:0000313" key="1">
    <source>
        <dbReference type="EMBL" id="MBP1967879.1"/>
    </source>
</evidence>
<dbReference type="Gene3D" id="3.40.50.150">
    <property type="entry name" value="Vaccinia Virus protein VP39"/>
    <property type="match status" value="1"/>
</dbReference>
<keyword evidence="2" id="KW-1185">Reference proteome</keyword>
<organism evidence="1 2">
    <name type="scientific">Paenibacillus aceris</name>
    <dbReference type="NCBI Taxonomy" id="869555"/>
    <lineage>
        <taxon>Bacteria</taxon>
        <taxon>Bacillati</taxon>
        <taxon>Bacillota</taxon>
        <taxon>Bacilli</taxon>
        <taxon>Bacillales</taxon>
        <taxon>Paenibacillaceae</taxon>
        <taxon>Paenibacillus</taxon>
    </lineage>
</organism>
<dbReference type="InterPro" id="IPR029063">
    <property type="entry name" value="SAM-dependent_MTases_sf"/>
</dbReference>
<keyword evidence="1" id="KW-0489">Methyltransferase</keyword>
<sequence>MARELLSDRGVLVLQISQKEGHYLKVLLDTAFHRDHFICEVIWKITENPYLYHSQFGLSHESLFFYRRTALFMKNDEQIIPSIWG</sequence>
<dbReference type="GO" id="GO:0032259">
    <property type="term" value="P:methylation"/>
    <property type="evidence" value="ECO:0007669"/>
    <property type="project" value="UniProtKB-KW"/>
</dbReference>
<accession>A0ABS4IAC9</accession>
<keyword evidence="1" id="KW-0808">Transferase</keyword>
<evidence type="ECO:0000313" key="2">
    <source>
        <dbReference type="Proteomes" id="UP001519344"/>
    </source>
</evidence>
<dbReference type="GO" id="GO:0008168">
    <property type="term" value="F:methyltransferase activity"/>
    <property type="evidence" value="ECO:0007669"/>
    <property type="project" value="UniProtKB-KW"/>
</dbReference>
<protein>
    <submittedName>
        <fullName evidence="1">Adenine specific DNA methylase Mod</fullName>
    </submittedName>
</protein>
<dbReference type="EMBL" id="JAGGKV010000049">
    <property type="protein sequence ID" value="MBP1967879.1"/>
    <property type="molecule type" value="Genomic_DNA"/>
</dbReference>
<comment type="caution">
    <text evidence="1">The sequence shown here is derived from an EMBL/GenBank/DDBJ whole genome shotgun (WGS) entry which is preliminary data.</text>
</comment>
<reference evidence="1 2" key="1">
    <citation type="submission" date="2021-03" db="EMBL/GenBank/DDBJ databases">
        <title>Genomic Encyclopedia of Type Strains, Phase IV (KMG-IV): sequencing the most valuable type-strain genomes for metagenomic binning, comparative biology and taxonomic classification.</title>
        <authorList>
            <person name="Goeker M."/>
        </authorList>
    </citation>
    <scope>NUCLEOTIDE SEQUENCE [LARGE SCALE GENOMIC DNA]</scope>
    <source>
        <strain evidence="1 2">DSM 24950</strain>
    </source>
</reference>
<dbReference type="SUPFAM" id="SSF53335">
    <property type="entry name" value="S-adenosyl-L-methionine-dependent methyltransferases"/>
    <property type="match status" value="1"/>
</dbReference>
<proteinExistence type="predicted"/>
<name>A0ABS4IAC9_9BACL</name>